<evidence type="ECO:0000256" key="9">
    <source>
        <dbReference type="SAM" id="SignalP"/>
    </source>
</evidence>
<feature type="domain" description="Chitobiase/beta-hexosaminidases N-terminal" evidence="10">
    <location>
        <begin position="29"/>
        <end position="170"/>
    </location>
</feature>
<dbReference type="GO" id="GO:0030203">
    <property type="term" value="P:glycosaminoglycan metabolic process"/>
    <property type="evidence" value="ECO:0007669"/>
    <property type="project" value="TreeGrafter"/>
</dbReference>
<sequence>MKARIFLIMACLVWLVSAGSAQVKDSFPLTISWQPLLNNYQGKEQALSELVIENSSNKPFPWAGWKLYFNFIRLAEPVDSLQPMDVHHINGDYFYFLPNANGKLLQPGEKVKYTLVSKSWVVNYNDAPQGFYLDWGNNKIEPLGAVETLLPADEKAFYRVGGDVEMDAQRIYEKNQRYQDLNKLPVGQILPTPVSSQLGKGAYTLQKNIALYVESDFSAEGQLLKADLLQLFNLPSRLNEGKASSSLGVHLIKDNSLREEAYKLIISAKGIVLKASTRAGMFYAIQSLKLLVDPKFYNPKNSSPVILPCIEIFDEPRFGSRSLMLDVARNFQTKDQVLKILDMMALYKLNTLHFHLNDDEGWRLEIPSIPELTEVGARRGHWTDTEEKPSLPPSYGSGPFLDNPRASGYYSQGDFIEILQYAQRRHIQVIPEIETPGHARAAIVAMDFRYQRLLKEGDTVGANRYLLRSPGDSSIYRSVQKWNDNVMDVSLPSVYTFLEQVTDDIITLYKQASVGLSTIHFGGDEVPNGVWEHSPAFAKLKLENSEIKETGDLWVRHFDILYKMLEKKGLRLSGWEEVGMQKVVENGKKKWIPFTGFKDRSVFLNVWNNLGGNEDLAYRLANAGYKVKLSFVSNFYMDMAYYKHFREQGFYWGGFIDLEKPFSFVPFDYLHTQKQDWLGRQLPERVLTTAEKLTEEGKRNIVGLQALLWSETIKSEREMERMLFPRLLAFSERAWAQPGSWEQHGDIHGQAYQDALKTFFNVVGSQELQRLPYLHGGVAYRIPTPGVKNIDGKVFVNMELPGFEVRYSEDASEPTVNSKLYKEPIPYKTGMIFRAFNSQGDSSLPISLDLKQ</sequence>
<dbReference type="PANTHER" id="PTHR22600">
    <property type="entry name" value="BETA-HEXOSAMINIDASE"/>
    <property type="match status" value="1"/>
</dbReference>
<dbReference type="InterPro" id="IPR012291">
    <property type="entry name" value="CBM2_carb-bd_dom_sf"/>
</dbReference>
<dbReference type="Pfam" id="PF03174">
    <property type="entry name" value="CHB_HEX_C"/>
    <property type="match status" value="1"/>
</dbReference>
<evidence type="ECO:0000256" key="8">
    <source>
        <dbReference type="PIRSR" id="PIRSR625705-1"/>
    </source>
</evidence>
<dbReference type="SUPFAM" id="SSF55545">
    <property type="entry name" value="beta-N-acetylhexosaminidase-like domain"/>
    <property type="match status" value="1"/>
</dbReference>
<dbReference type="SUPFAM" id="SSF51445">
    <property type="entry name" value="(Trans)glycosidases"/>
    <property type="match status" value="1"/>
</dbReference>
<feature type="signal peptide" evidence="9">
    <location>
        <begin position="1"/>
        <end position="21"/>
    </location>
</feature>
<dbReference type="InterPro" id="IPR008965">
    <property type="entry name" value="CBM2/CBM3_carb-bd_dom_sf"/>
</dbReference>
<keyword evidence="12" id="KW-1185">Reference proteome</keyword>
<dbReference type="InterPro" id="IPR014756">
    <property type="entry name" value="Ig_E-set"/>
</dbReference>
<evidence type="ECO:0000313" key="11">
    <source>
        <dbReference type="EMBL" id="SKC09741.1"/>
    </source>
</evidence>
<protein>
    <recommendedName>
        <fullName evidence="3">beta-N-acetylhexosaminidase</fullName>
        <ecNumber evidence="3">3.2.1.52</ecNumber>
    </recommendedName>
    <alternativeName>
        <fullName evidence="6">Beta-N-acetylhexosaminidase</fullName>
    </alternativeName>
    <alternativeName>
        <fullName evidence="7">N-acetyl-beta-glucosaminidase</fullName>
    </alternativeName>
</protein>
<dbReference type="InterPro" id="IPR004867">
    <property type="entry name" value="CHB_C_dom"/>
</dbReference>
<dbReference type="InterPro" id="IPR017853">
    <property type="entry name" value="GH"/>
</dbReference>
<proteinExistence type="inferred from homology"/>
<dbReference type="GO" id="GO:0030247">
    <property type="term" value="F:polysaccharide binding"/>
    <property type="evidence" value="ECO:0007669"/>
    <property type="project" value="InterPro"/>
</dbReference>
<evidence type="ECO:0000259" key="10">
    <source>
        <dbReference type="SMART" id="SM01081"/>
    </source>
</evidence>
<evidence type="ECO:0000256" key="2">
    <source>
        <dbReference type="ARBA" id="ARBA00006285"/>
    </source>
</evidence>
<accession>A0A1T5GMY3</accession>
<keyword evidence="5" id="KW-0326">Glycosidase</keyword>
<evidence type="ECO:0000313" key="12">
    <source>
        <dbReference type="Proteomes" id="UP000190150"/>
    </source>
</evidence>
<reference evidence="12" key="1">
    <citation type="submission" date="2017-02" db="EMBL/GenBank/DDBJ databases">
        <authorList>
            <person name="Varghese N."/>
            <person name="Submissions S."/>
        </authorList>
    </citation>
    <scope>NUCLEOTIDE SEQUENCE [LARGE SCALE GENOMIC DNA]</scope>
    <source>
        <strain evidence="12">DSM 24091</strain>
    </source>
</reference>
<comment type="catalytic activity">
    <reaction evidence="1">
        <text>Hydrolysis of terminal non-reducing N-acetyl-D-hexosamine residues in N-acetyl-beta-D-hexosaminides.</text>
        <dbReference type="EC" id="3.2.1.52"/>
    </reaction>
</comment>
<dbReference type="InterPro" id="IPR004866">
    <property type="entry name" value="CHB/HEX_N_dom"/>
</dbReference>
<name>A0A1T5GMY3_9SPHI</name>
<feature type="chain" id="PRO_5012775405" description="beta-N-acetylhexosaminidase" evidence="9">
    <location>
        <begin position="22"/>
        <end position="852"/>
    </location>
</feature>
<dbReference type="EMBL" id="FUZF01000028">
    <property type="protein sequence ID" value="SKC09741.1"/>
    <property type="molecule type" value="Genomic_DNA"/>
</dbReference>
<dbReference type="AlphaFoldDB" id="A0A1T5GMY3"/>
<dbReference type="GO" id="GO:0004563">
    <property type="term" value="F:beta-N-acetylhexosaminidase activity"/>
    <property type="evidence" value="ECO:0007669"/>
    <property type="project" value="UniProtKB-EC"/>
</dbReference>
<evidence type="ECO:0000256" key="1">
    <source>
        <dbReference type="ARBA" id="ARBA00001231"/>
    </source>
</evidence>
<dbReference type="InterPro" id="IPR025705">
    <property type="entry name" value="Beta_hexosaminidase_sua/sub"/>
</dbReference>
<evidence type="ECO:0000256" key="4">
    <source>
        <dbReference type="ARBA" id="ARBA00022801"/>
    </source>
</evidence>
<comment type="similarity">
    <text evidence="2">Belongs to the glycosyl hydrolase 20 family.</text>
</comment>
<feature type="active site" description="Proton donor" evidence="8">
    <location>
        <position position="525"/>
    </location>
</feature>
<dbReference type="Gene3D" id="2.60.40.10">
    <property type="entry name" value="Immunoglobulins"/>
    <property type="match status" value="1"/>
</dbReference>
<gene>
    <name evidence="11" type="ORF">SAMN05660841_04213</name>
</gene>
<evidence type="ECO:0000256" key="7">
    <source>
        <dbReference type="ARBA" id="ARBA00033000"/>
    </source>
</evidence>
<dbReference type="InterPro" id="IPR015882">
    <property type="entry name" value="HEX_bac_N"/>
</dbReference>
<dbReference type="STRING" id="1513896.SAMN05660841_04213"/>
<dbReference type="Pfam" id="PF02838">
    <property type="entry name" value="Glyco_hydro_20b"/>
    <property type="match status" value="1"/>
</dbReference>
<dbReference type="InterPro" id="IPR015883">
    <property type="entry name" value="Glyco_hydro_20_cat"/>
</dbReference>
<dbReference type="InterPro" id="IPR029018">
    <property type="entry name" value="Hex-like_dom2"/>
</dbReference>
<keyword evidence="9" id="KW-0732">Signal</keyword>
<dbReference type="GO" id="GO:0005975">
    <property type="term" value="P:carbohydrate metabolic process"/>
    <property type="evidence" value="ECO:0007669"/>
    <property type="project" value="InterPro"/>
</dbReference>
<dbReference type="Gene3D" id="3.20.20.80">
    <property type="entry name" value="Glycosidases"/>
    <property type="match status" value="1"/>
</dbReference>
<dbReference type="Proteomes" id="UP000190150">
    <property type="component" value="Unassembled WGS sequence"/>
</dbReference>
<dbReference type="SUPFAM" id="SSF81296">
    <property type="entry name" value="E set domains"/>
    <property type="match status" value="1"/>
</dbReference>
<dbReference type="OrthoDB" id="1006965at2"/>
<dbReference type="RefSeq" id="WP_079645837.1">
    <property type="nucleotide sequence ID" value="NZ_FUZF01000028.1"/>
</dbReference>
<dbReference type="Gene3D" id="2.60.40.290">
    <property type="match status" value="1"/>
</dbReference>
<dbReference type="Pfam" id="PF00728">
    <property type="entry name" value="Glyco_hydro_20"/>
    <property type="match status" value="1"/>
</dbReference>
<dbReference type="InterPro" id="IPR013783">
    <property type="entry name" value="Ig-like_fold"/>
</dbReference>
<evidence type="ECO:0000256" key="6">
    <source>
        <dbReference type="ARBA" id="ARBA00030512"/>
    </source>
</evidence>
<organism evidence="11 12">
    <name type="scientific">Sphingobacterium nematocida</name>
    <dbReference type="NCBI Taxonomy" id="1513896"/>
    <lineage>
        <taxon>Bacteria</taxon>
        <taxon>Pseudomonadati</taxon>
        <taxon>Bacteroidota</taxon>
        <taxon>Sphingobacteriia</taxon>
        <taxon>Sphingobacteriales</taxon>
        <taxon>Sphingobacteriaceae</taxon>
        <taxon>Sphingobacterium</taxon>
    </lineage>
</organism>
<dbReference type="PRINTS" id="PR00738">
    <property type="entry name" value="GLHYDRLASE20"/>
</dbReference>
<dbReference type="EC" id="3.2.1.52" evidence="3"/>
<evidence type="ECO:0000256" key="5">
    <source>
        <dbReference type="ARBA" id="ARBA00023295"/>
    </source>
</evidence>
<dbReference type="Gene3D" id="3.30.379.10">
    <property type="entry name" value="Chitobiase/beta-hexosaminidase domain 2-like"/>
    <property type="match status" value="1"/>
</dbReference>
<dbReference type="Pfam" id="PF03173">
    <property type="entry name" value="CHB_HEX"/>
    <property type="match status" value="1"/>
</dbReference>
<dbReference type="SUPFAM" id="SSF49384">
    <property type="entry name" value="Carbohydrate-binding domain"/>
    <property type="match status" value="1"/>
</dbReference>
<evidence type="ECO:0000256" key="3">
    <source>
        <dbReference type="ARBA" id="ARBA00012663"/>
    </source>
</evidence>
<keyword evidence="4" id="KW-0378">Hydrolase</keyword>
<dbReference type="PANTHER" id="PTHR22600:SF57">
    <property type="entry name" value="BETA-N-ACETYLHEXOSAMINIDASE"/>
    <property type="match status" value="1"/>
</dbReference>
<dbReference type="GO" id="GO:0016020">
    <property type="term" value="C:membrane"/>
    <property type="evidence" value="ECO:0007669"/>
    <property type="project" value="TreeGrafter"/>
</dbReference>
<dbReference type="SMART" id="SM01081">
    <property type="entry name" value="CHB_HEX"/>
    <property type="match status" value="1"/>
</dbReference>